<reference evidence="1" key="2">
    <citation type="submission" date="2020-05" db="EMBL/GenBank/DDBJ databases">
        <authorList>
            <person name="Kim H.-S."/>
            <person name="Proctor R.H."/>
            <person name="Brown D.W."/>
        </authorList>
    </citation>
    <scope>NUCLEOTIDE SEQUENCE</scope>
    <source>
        <strain evidence="1">NRRL 20472</strain>
    </source>
</reference>
<dbReference type="Proteomes" id="UP000622797">
    <property type="component" value="Unassembled WGS sequence"/>
</dbReference>
<gene>
    <name evidence="1" type="ORF">FSARC_4079</name>
</gene>
<organism evidence="1 2">
    <name type="scientific">Fusarium sarcochroum</name>
    <dbReference type="NCBI Taxonomy" id="1208366"/>
    <lineage>
        <taxon>Eukaryota</taxon>
        <taxon>Fungi</taxon>
        <taxon>Dikarya</taxon>
        <taxon>Ascomycota</taxon>
        <taxon>Pezizomycotina</taxon>
        <taxon>Sordariomycetes</taxon>
        <taxon>Hypocreomycetidae</taxon>
        <taxon>Hypocreales</taxon>
        <taxon>Nectriaceae</taxon>
        <taxon>Fusarium</taxon>
        <taxon>Fusarium lateritium species complex</taxon>
    </lineage>
</organism>
<name>A0A8H4U2L8_9HYPO</name>
<protein>
    <submittedName>
        <fullName evidence="1">Uncharacterized protein</fullName>
    </submittedName>
</protein>
<dbReference type="InterPro" id="IPR035959">
    <property type="entry name" value="RutC-like_sf"/>
</dbReference>
<reference evidence="1" key="1">
    <citation type="journal article" date="2020" name="BMC Genomics">
        <title>Correction to: Identification and distribution of gene clusters required for synthesis of sphingolipid metabolism inhibitors in diverse species of the filamentous fungus Fusarium.</title>
        <authorList>
            <person name="Kim H.S."/>
            <person name="Lohmar J.M."/>
            <person name="Busman M."/>
            <person name="Brown D.W."/>
            <person name="Naumann T.A."/>
            <person name="Divon H.H."/>
            <person name="Lysoe E."/>
            <person name="Uhlig S."/>
            <person name="Proctor R.H."/>
        </authorList>
    </citation>
    <scope>NUCLEOTIDE SEQUENCE</scope>
    <source>
        <strain evidence="1">NRRL 20472</strain>
    </source>
</reference>
<proteinExistence type="predicted"/>
<dbReference type="OrthoDB" id="309640at2759"/>
<sequence length="154" mass="16828">MAKPLASYSLARVLSFGTSQQLVYISGCTARATDGTIPPFGLEYDETLLTQNDKSKPSPAAIQTEAIFNKIASTIYDISEGAAGLETLVEITIFVKDLNRDYASMNMVYNERIGHLFTRKGLSLPARTCVQVSAMPPDERTLVEIKGVAEIHKL</sequence>
<keyword evidence="2" id="KW-1185">Reference proteome</keyword>
<dbReference type="SUPFAM" id="SSF55298">
    <property type="entry name" value="YjgF-like"/>
    <property type="match status" value="1"/>
</dbReference>
<evidence type="ECO:0000313" key="1">
    <source>
        <dbReference type="EMBL" id="KAF4968512.1"/>
    </source>
</evidence>
<comment type="caution">
    <text evidence="1">The sequence shown here is derived from an EMBL/GenBank/DDBJ whole genome shotgun (WGS) entry which is preliminary data.</text>
</comment>
<dbReference type="AlphaFoldDB" id="A0A8H4U2L8"/>
<evidence type="ECO:0000313" key="2">
    <source>
        <dbReference type="Proteomes" id="UP000622797"/>
    </source>
</evidence>
<accession>A0A8H4U2L8</accession>
<dbReference type="Pfam" id="PF01042">
    <property type="entry name" value="Ribonuc_L-PSP"/>
    <property type="match status" value="1"/>
</dbReference>
<dbReference type="EMBL" id="JABEXW010000196">
    <property type="protein sequence ID" value="KAF4968512.1"/>
    <property type="molecule type" value="Genomic_DNA"/>
</dbReference>
<dbReference type="InterPro" id="IPR006175">
    <property type="entry name" value="YjgF/YER057c/UK114"/>
</dbReference>
<dbReference type="CDD" id="cd00448">
    <property type="entry name" value="YjgF_YER057c_UK114_family"/>
    <property type="match status" value="1"/>
</dbReference>
<dbReference type="Gene3D" id="3.30.1330.40">
    <property type="entry name" value="RutC-like"/>
    <property type="match status" value="1"/>
</dbReference>